<organism evidence="2 3">
    <name type="scientific">Phialocephala subalpina</name>
    <dbReference type="NCBI Taxonomy" id="576137"/>
    <lineage>
        <taxon>Eukaryota</taxon>
        <taxon>Fungi</taxon>
        <taxon>Dikarya</taxon>
        <taxon>Ascomycota</taxon>
        <taxon>Pezizomycotina</taxon>
        <taxon>Leotiomycetes</taxon>
        <taxon>Helotiales</taxon>
        <taxon>Mollisiaceae</taxon>
        <taxon>Phialocephala</taxon>
        <taxon>Phialocephala fortinii species complex</taxon>
    </lineage>
</organism>
<dbReference type="OrthoDB" id="3565000at2759"/>
<proteinExistence type="predicted"/>
<dbReference type="PANTHER" id="PTHR35910">
    <property type="entry name" value="2EXR DOMAIN-CONTAINING PROTEIN"/>
    <property type="match status" value="1"/>
</dbReference>
<dbReference type="AlphaFoldDB" id="A0A1L7WT07"/>
<dbReference type="Proteomes" id="UP000184330">
    <property type="component" value="Unassembled WGS sequence"/>
</dbReference>
<name>A0A1L7WT07_9HELO</name>
<evidence type="ECO:0000313" key="3">
    <source>
        <dbReference type="Proteomes" id="UP000184330"/>
    </source>
</evidence>
<dbReference type="InterPro" id="IPR045518">
    <property type="entry name" value="2EXR"/>
</dbReference>
<protein>
    <recommendedName>
        <fullName evidence="1">2EXR domain-containing protein</fullName>
    </recommendedName>
</protein>
<sequence>MAESKPLTYFHPFPRLPIELRLKMYHIAMQEPRLIGIEWIRNENSYHVVPSSRTPPALFHLCQESRAEASTVYEKRVFQSPWASIRNRNNEAPYIWYNAGVDIILFGDKCSSDTVLAFIRDRHVVQRLAVNTNGKHAIDVLSAFHGSRNAMLPKRHACDGCSGLKEVFVIVDSRLWNGETCRSNPRVSLRQATSSGSTEAEVRSLRGFESAITSCIIPRSYLYSRFEKWHGGKGPKFKFVSFAPIVMDNDPRVYDGMSVGRIPAKFFLQQQKKLLDDLEQRTGCSILISAEDNDSLTTTEVGFHGSKKLSKLLRPNSRTISYVSEDYASSI</sequence>
<dbReference type="PANTHER" id="PTHR35910:SF1">
    <property type="entry name" value="2EXR DOMAIN-CONTAINING PROTEIN"/>
    <property type="match status" value="1"/>
</dbReference>
<reference evidence="2 3" key="1">
    <citation type="submission" date="2016-03" db="EMBL/GenBank/DDBJ databases">
        <authorList>
            <person name="Ploux O."/>
        </authorList>
    </citation>
    <scope>NUCLEOTIDE SEQUENCE [LARGE SCALE GENOMIC DNA]</scope>
    <source>
        <strain evidence="2 3">UAMH 11012</strain>
    </source>
</reference>
<evidence type="ECO:0000313" key="2">
    <source>
        <dbReference type="EMBL" id="CZR55893.1"/>
    </source>
</evidence>
<gene>
    <name evidence="2" type="ORF">PAC_05781</name>
</gene>
<accession>A0A1L7WT07</accession>
<keyword evidence="3" id="KW-1185">Reference proteome</keyword>
<dbReference type="Pfam" id="PF20150">
    <property type="entry name" value="2EXR"/>
    <property type="match status" value="1"/>
</dbReference>
<evidence type="ECO:0000259" key="1">
    <source>
        <dbReference type="Pfam" id="PF20150"/>
    </source>
</evidence>
<feature type="domain" description="2EXR" evidence="1">
    <location>
        <begin position="10"/>
        <end position="104"/>
    </location>
</feature>
<dbReference type="EMBL" id="FJOG01000007">
    <property type="protein sequence ID" value="CZR55893.1"/>
    <property type="molecule type" value="Genomic_DNA"/>
</dbReference>